<dbReference type="Proteomes" id="UP000193404">
    <property type="component" value="Chromosome"/>
</dbReference>
<feature type="domain" description="Periplasmic binding protein" evidence="3">
    <location>
        <begin position="62"/>
        <end position="301"/>
    </location>
</feature>
<evidence type="ECO:0000313" key="5">
    <source>
        <dbReference type="Proteomes" id="UP000193404"/>
    </source>
</evidence>
<gene>
    <name evidence="4" type="ORF">B6F84_00695</name>
</gene>
<dbReference type="Pfam" id="PF13407">
    <property type="entry name" value="Peripla_BP_4"/>
    <property type="match status" value="1"/>
</dbReference>
<dbReference type="PANTHER" id="PTHR30036">
    <property type="entry name" value="D-XYLOSE-BINDING PERIPLASMIC PROTEIN"/>
    <property type="match status" value="1"/>
</dbReference>
<dbReference type="GO" id="GO:0030246">
    <property type="term" value="F:carbohydrate binding"/>
    <property type="evidence" value="ECO:0007669"/>
    <property type="project" value="TreeGrafter"/>
</dbReference>
<sequence>MVDKTRRNFIAGLAGLGAAAAVGWGLAGYSLTRPPSSAKLPSIAQIGKGVKIIFNGHWGPTNVFGNVVERGFDNGCELVNADCIMYRPQNGSSDVAEIISNLQTAINQHPDVLIATDIYTSVQPYLHQASQEGIPVILVNVDAPTQQDFEYTGAISYIGQNLVKAGDTQTQALSKYFPSNSHVVIINEGPGEVWAEQRIQGETEVLKEYGCTWDIIESSFTLSQVESQITAYLEANPDTKAVISNGYGGAVVMDAFPKLGIKPGQIPVAVFDITPQVLQAILDGYVQLTIDQQPYLQGFLPVIQGAFVVKYDFTGWNVNAGNYVLTKEIAQKVEPLVNEGIFY</sequence>
<evidence type="ECO:0000313" key="4">
    <source>
        <dbReference type="EMBL" id="ARM74686.1"/>
    </source>
</evidence>
<comment type="subcellular location">
    <subcellularLocation>
        <location evidence="1">Cell envelope</location>
    </subcellularLocation>
</comment>
<keyword evidence="5" id="KW-1185">Reference proteome</keyword>
<organism evidence="4 5">
    <name type="scientific">Acidianus manzaensis</name>
    <dbReference type="NCBI Taxonomy" id="282676"/>
    <lineage>
        <taxon>Archaea</taxon>
        <taxon>Thermoproteota</taxon>
        <taxon>Thermoprotei</taxon>
        <taxon>Sulfolobales</taxon>
        <taxon>Sulfolobaceae</taxon>
        <taxon>Acidianus</taxon>
    </lineage>
</organism>
<name>A0A1W6JWM3_9CREN</name>
<comment type="similarity">
    <text evidence="2">Belongs to the bacterial solute-binding protein 2 family.</text>
</comment>
<dbReference type="InterPro" id="IPR028082">
    <property type="entry name" value="Peripla_BP_I"/>
</dbReference>
<dbReference type="EMBL" id="CP020477">
    <property type="protein sequence ID" value="ARM74686.1"/>
    <property type="molecule type" value="Genomic_DNA"/>
</dbReference>
<accession>A0A1W6JWM3</accession>
<dbReference type="OrthoDB" id="30524at2157"/>
<dbReference type="SUPFAM" id="SSF53822">
    <property type="entry name" value="Periplasmic binding protein-like I"/>
    <property type="match status" value="1"/>
</dbReference>
<evidence type="ECO:0000256" key="2">
    <source>
        <dbReference type="ARBA" id="ARBA00007639"/>
    </source>
</evidence>
<evidence type="ECO:0000259" key="3">
    <source>
        <dbReference type="Pfam" id="PF13407"/>
    </source>
</evidence>
<dbReference type="InterPro" id="IPR006311">
    <property type="entry name" value="TAT_signal"/>
</dbReference>
<evidence type="ECO:0000256" key="1">
    <source>
        <dbReference type="ARBA" id="ARBA00004196"/>
    </source>
</evidence>
<dbReference type="PANTHER" id="PTHR30036:SF7">
    <property type="entry name" value="ABC TRANSPORTER PERIPLASMIC-BINDING PROTEIN YPHF"/>
    <property type="match status" value="1"/>
</dbReference>
<dbReference type="AlphaFoldDB" id="A0A1W6JWM3"/>
<dbReference type="PROSITE" id="PS51318">
    <property type="entry name" value="TAT"/>
    <property type="match status" value="1"/>
</dbReference>
<dbReference type="InterPro" id="IPR025997">
    <property type="entry name" value="SBP_2_dom"/>
</dbReference>
<dbReference type="InterPro" id="IPR050555">
    <property type="entry name" value="Bact_Solute-Bind_Prot2"/>
</dbReference>
<dbReference type="KEGG" id="aman:B6F84_00695"/>
<dbReference type="Gene3D" id="3.40.50.2300">
    <property type="match status" value="2"/>
</dbReference>
<proteinExistence type="inferred from homology"/>
<protein>
    <submittedName>
        <fullName evidence="4">ABC transporter substrate-binding protein</fullName>
    </submittedName>
</protein>
<dbReference type="STRING" id="282676.B6F84_00695"/>
<reference evidence="4 5" key="1">
    <citation type="submission" date="2017-03" db="EMBL/GenBank/DDBJ databases">
        <title>Sulfur activation and transportation mechanism of thermophilic Archaea Acidianus manzaensis YN-25.</title>
        <authorList>
            <person name="Ma Y."/>
            <person name="Yang Y."/>
            <person name="Xia J."/>
        </authorList>
    </citation>
    <scope>NUCLEOTIDE SEQUENCE [LARGE SCALE GENOMIC DNA]</scope>
    <source>
        <strain evidence="4 5">YN-25</strain>
    </source>
</reference>